<protein>
    <submittedName>
        <fullName evidence="5">Aliphatic sulfonate ABC transporter substrate-binding protein</fullName>
    </submittedName>
</protein>
<dbReference type="PANTHER" id="PTHR30024">
    <property type="entry name" value="ALIPHATIC SULFONATES-BINDING PROTEIN-RELATED"/>
    <property type="match status" value="1"/>
</dbReference>
<dbReference type="InterPro" id="IPR010067">
    <property type="entry name" value="ABC_SsuA_sub-bd"/>
</dbReference>
<gene>
    <name evidence="5" type="ORF">P5G51_015325</name>
</gene>
<evidence type="ECO:0000313" key="5">
    <source>
        <dbReference type="EMBL" id="MDY0406551.1"/>
    </source>
</evidence>
<evidence type="ECO:0000259" key="4">
    <source>
        <dbReference type="Pfam" id="PF09084"/>
    </source>
</evidence>
<accession>A0ABU5CJM4</accession>
<evidence type="ECO:0000313" key="6">
    <source>
        <dbReference type="Proteomes" id="UP001228376"/>
    </source>
</evidence>
<dbReference type="Gene3D" id="3.40.190.10">
    <property type="entry name" value="Periplasmic binding protein-like II"/>
    <property type="match status" value="2"/>
</dbReference>
<dbReference type="SUPFAM" id="SSF53850">
    <property type="entry name" value="Periplasmic binding protein-like II"/>
    <property type="match status" value="1"/>
</dbReference>
<dbReference type="NCBIfam" id="TIGR01728">
    <property type="entry name" value="SsuA_fam"/>
    <property type="match status" value="1"/>
</dbReference>
<keyword evidence="3" id="KW-0732">Signal</keyword>
<keyword evidence="6" id="KW-1185">Reference proteome</keyword>
<dbReference type="RefSeq" id="WP_320385099.1">
    <property type="nucleotide sequence ID" value="NZ_JAROCA020000002.1"/>
</dbReference>
<sequence length="213" mass="23734">MVAAGKSKYEGSGILVPKDSDIKDIADLKGKRVSFAKGSSSHYLIVKALEKSGLKYSDITPAFLTPGDARIAFEQGDVDAMVVWDPYTASTELYADAKLLVNGEGFTTDRDFFIANNDFADEHQDLIDTIMEEVKKSSDWSNNHQDDLAEMLAPILNIEKDAIKMAIERRTYGVDAISKDIIKEQQEIADTFYRLDIIPKKIDVTEVMTEQAN</sequence>
<dbReference type="Pfam" id="PF09084">
    <property type="entry name" value="NMT1"/>
    <property type="match status" value="1"/>
</dbReference>
<comment type="subcellular location">
    <subcellularLocation>
        <location evidence="1">Periplasm</location>
    </subcellularLocation>
</comment>
<keyword evidence="2" id="KW-0813">Transport</keyword>
<dbReference type="Proteomes" id="UP001228376">
    <property type="component" value="Unassembled WGS sequence"/>
</dbReference>
<evidence type="ECO:0000256" key="1">
    <source>
        <dbReference type="ARBA" id="ARBA00004418"/>
    </source>
</evidence>
<comment type="caution">
    <text evidence="5">The sequence shown here is derived from an EMBL/GenBank/DDBJ whole genome shotgun (WGS) entry which is preliminary data.</text>
</comment>
<proteinExistence type="predicted"/>
<reference evidence="5 6" key="1">
    <citation type="submission" date="2023-10" db="EMBL/GenBank/DDBJ databases">
        <title>179-bfca-hs.</title>
        <authorList>
            <person name="Miliotis G."/>
            <person name="Sengupta P."/>
            <person name="Hameed A."/>
            <person name="Chuvochina M."/>
            <person name="Mcdonagh F."/>
            <person name="Simpson A.C."/>
            <person name="Singh N.K."/>
            <person name="Rekha P.D."/>
            <person name="Raman K."/>
            <person name="Hugenholtz P."/>
            <person name="Venkateswaran K."/>
        </authorList>
    </citation>
    <scope>NUCLEOTIDE SEQUENCE [LARGE SCALE GENOMIC DNA]</scope>
    <source>
        <strain evidence="5 6">179-BFC-A-HS</strain>
    </source>
</reference>
<organism evidence="5 6">
    <name type="scientific">Tigheibacillus jepli</name>
    <dbReference type="NCBI Taxonomy" id="3035914"/>
    <lineage>
        <taxon>Bacteria</taxon>
        <taxon>Bacillati</taxon>
        <taxon>Bacillota</taxon>
        <taxon>Bacilli</taxon>
        <taxon>Bacillales</taxon>
        <taxon>Bacillaceae</taxon>
        <taxon>Tigheibacillus</taxon>
    </lineage>
</organism>
<name>A0ABU5CJM4_9BACI</name>
<dbReference type="EMBL" id="JAROCA020000002">
    <property type="protein sequence ID" value="MDY0406551.1"/>
    <property type="molecule type" value="Genomic_DNA"/>
</dbReference>
<evidence type="ECO:0000256" key="3">
    <source>
        <dbReference type="ARBA" id="ARBA00022729"/>
    </source>
</evidence>
<feature type="domain" description="SsuA/THI5-like" evidence="4">
    <location>
        <begin position="12"/>
        <end position="146"/>
    </location>
</feature>
<dbReference type="InterPro" id="IPR015168">
    <property type="entry name" value="SsuA/THI5"/>
</dbReference>
<dbReference type="PANTHER" id="PTHR30024:SF42">
    <property type="entry name" value="ALIPHATIC SULFONATES-BINDING PROTEIN-RELATED"/>
    <property type="match status" value="1"/>
</dbReference>
<evidence type="ECO:0000256" key="2">
    <source>
        <dbReference type="ARBA" id="ARBA00022448"/>
    </source>
</evidence>